<dbReference type="SUPFAM" id="SSF47203">
    <property type="entry name" value="Acyl-CoA dehydrogenase C-terminal domain-like"/>
    <property type="match status" value="1"/>
</dbReference>
<dbReference type="GO" id="GO:0003995">
    <property type="term" value="F:acyl-CoA dehydrogenase activity"/>
    <property type="evidence" value="ECO:0007669"/>
    <property type="project" value="InterPro"/>
</dbReference>
<sequence>METLSAADASAGAQADWIGLAATLGRTFDGRAPEIDASEQFVSANYDDLRAHRFFAAAVPQELGGVGLSHPQLGAVLRELGKYCGSTALAFAMHTHPVATAAWRWRNQQAPVEGLLKRVGAEQLVLLGSGGSDWLQGSGKATRVDGGYRVDARKIFASGAPVADLFMTCAVYDDPEAGPTVLHFALPMKTPGVRVLSNWHTLGMRGTGSHDVMLEGVLVPDTAIAARRPQGVWHPMMHTVAMIALPLIYAVYVGIAEAARDIALQLARQRRLNAHAVEAAGRLCNEADAAQLALDAMFAAAAGQAPGAITTNRIMSARTLAARAVLATVEAAMDLAGGAGFYRDAGLERRFRDAQGARFHPLQAGAQQEYAGRMALGLDIDAPTGEVRTAAQ</sequence>
<keyword evidence="3" id="KW-0560">Oxidoreductase</keyword>
<dbReference type="Pfam" id="PF08028">
    <property type="entry name" value="Acyl-CoA_dh_2"/>
    <property type="match status" value="1"/>
</dbReference>
<dbReference type="PROSITE" id="PS00073">
    <property type="entry name" value="ACYL_COA_DH_2"/>
    <property type="match status" value="1"/>
</dbReference>
<feature type="domain" description="Acyl-CoA oxidase/dehydrogenase middle" evidence="4">
    <location>
        <begin position="130"/>
        <end position="217"/>
    </location>
</feature>
<feature type="domain" description="Acyl-CoA dehydrogenase/oxidase N-terminal" evidence="5">
    <location>
        <begin position="31"/>
        <end position="103"/>
    </location>
</feature>
<evidence type="ECO:0000259" key="6">
    <source>
        <dbReference type="Pfam" id="PF08028"/>
    </source>
</evidence>
<keyword evidence="8" id="KW-1185">Reference proteome</keyword>
<reference evidence="7 8" key="1">
    <citation type="submission" date="2016-03" db="EMBL/GenBank/DDBJ databases">
        <title>Complete genome sequence of a novel chlorpyrifos degrading bacterium, Cupriavidus nantongensis sp. X1.</title>
        <authorList>
            <person name="Fang L."/>
        </authorList>
    </citation>
    <scope>NUCLEOTIDE SEQUENCE [LARGE SCALE GENOMIC DNA]</scope>
    <source>
        <strain evidence="7 8">X1</strain>
    </source>
</reference>
<evidence type="ECO:0000259" key="5">
    <source>
        <dbReference type="Pfam" id="PF02771"/>
    </source>
</evidence>
<dbReference type="AlphaFoldDB" id="A0A142JU53"/>
<evidence type="ECO:0000256" key="1">
    <source>
        <dbReference type="ARBA" id="ARBA00001974"/>
    </source>
</evidence>
<evidence type="ECO:0000313" key="8">
    <source>
        <dbReference type="Proteomes" id="UP000075238"/>
    </source>
</evidence>
<dbReference type="PANTHER" id="PTHR43884">
    <property type="entry name" value="ACYL-COA DEHYDROGENASE"/>
    <property type="match status" value="1"/>
</dbReference>
<dbReference type="InterPro" id="IPR006089">
    <property type="entry name" value="Acyl-CoA_DH_CS"/>
</dbReference>
<dbReference type="InterPro" id="IPR037069">
    <property type="entry name" value="AcylCoA_DH/ox_N_sf"/>
</dbReference>
<dbReference type="Pfam" id="PF02771">
    <property type="entry name" value="Acyl-CoA_dh_N"/>
    <property type="match status" value="1"/>
</dbReference>
<dbReference type="InterPro" id="IPR009100">
    <property type="entry name" value="AcylCoA_DH/oxidase_NM_dom_sf"/>
</dbReference>
<accession>A0A142JU53</accession>
<dbReference type="RefSeq" id="WP_062803411.1">
    <property type="nucleotide sequence ID" value="NZ_CP014845.1"/>
</dbReference>
<dbReference type="InterPro" id="IPR013786">
    <property type="entry name" value="AcylCoA_DH/ox_N"/>
</dbReference>
<keyword evidence="2" id="KW-0285">Flavoprotein</keyword>
<evidence type="ECO:0000313" key="7">
    <source>
        <dbReference type="EMBL" id="AMR81615.1"/>
    </source>
</evidence>
<name>A0A142JU53_9BURK</name>
<dbReference type="SUPFAM" id="SSF56645">
    <property type="entry name" value="Acyl-CoA dehydrogenase NM domain-like"/>
    <property type="match status" value="1"/>
</dbReference>
<dbReference type="Gene3D" id="2.40.110.10">
    <property type="entry name" value="Butyryl-CoA Dehydrogenase, subunit A, domain 2"/>
    <property type="match status" value="1"/>
</dbReference>
<organism evidence="7 8">
    <name type="scientific">Cupriavidus nantongensis</name>
    <dbReference type="NCBI Taxonomy" id="1796606"/>
    <lineage>
        <taxon>Bacteria</taxon>
        <taxon>Pseudomonadati</taxon>
        <taxon>Pseudomonadota</taxon>
        <taxon>Betaproteobacteria</taxon>
        <taxon>Burkholderiales</taxon>
        <taxon>Burkholderiaceae</taxon>
        <taxon>Cupriavidus</taxon>
    </lineage>
</organism>
<dbReference type="Proteomes" id="UP000075238">
    <property type="component" value="Chromosome 2"/>
</dbReference>
<dbReference type="STRING" id="1796606.A2G96_27975"/>
<dbReference type="GO" id="GO:0050660">
    <property type="term" value="F:flavin adenine dinucleotide binding"/>
    <property type="evidence" value="ECO:0007669"/>
    <property type="project" value="InterPro"/>
</dbReference>
<protein>
    <submittedName>
        <fullName evidence="7">Acyl-CoA dehydrogenase</fullName>
    </submittedName>
</protein>
<dbReference type="Pfam" id="PF02770">
    <property type="entry name" value="Acyl-CoA_dh_M"/>
    <property type="match status" value="1"/>
</dbReference>
<comment type="cofactor">
    <cofactor evidence="1">
        <name>FAD</name>
        <dbReference type="ChEBI" id="CHEBI:57692"/>
    </cofactor>
</comment>
<dbReference type="PANTHER" id="PTHR43884:SF25">
    <property type="entry name" value="ACYL-COA DEHYDROGENASE YDBM-RELATED"/>
    <property type="match status" value="1"/>
</dbReference>
<gene>
    <name evidence="7" type="ORF">A2G96_27975</name>
</gene>
<dbReference type="InterPro" id="IPR006091">
    <property type="entry name" value="Acyl-CoA_Oxase/DH_mid-dom"/>
</dbReference>
<evidence type="ECO:0000256" key="2">
    <source>
        <dbReference type="ARBA" id="ARBA00022630"/>
    </source>
</evidence>
<dbReference type="InterPro" id="IPR013107">
    <property type="entry name" value="Acyl-CoA_DH_C"/>
</dbReference>
<dbReference type="EMBL" id="CP014845">
    <property type="protein sequence ID" value="AMR81615.1"/>
    <property type="molecule type" value="Genomic_DNA"/>
</dbReference>
<dbReference type="PIRSF" id="PIRSF016578">
    <property type="entry name" value="HsaA"/>
    <property type="match status" value="1"/>
</dbReference>
<dbReference type="OrthoDB" id="2986495at2"/>
<evidence type="ECO:0000256" key="3">
    <source>
        <dbReference type="ARBA" id="ARBA00023002"/>
    </source>
</evidence>
<dbReference type="InterPro" id="IPR046373">
    <property type="entry name" value="Acyl-CoA_Oxase/DH_mid-dom_sf"/>
</dbReference>
<proteinExistence type="predicted"/>
<feature type="domain" description="Acyl-CoA dehydrogenase C-terminal" evidence="6">
    <location>
        <begin position="249"/>
        <end position="360"/>
    </location>
</feature>
<dbReference type="Gene3D" id="1.10.540.10">
    <property type="entry name" value="Acyl-CoA dehydrogenase/oxidase, N-terminal domain"/>
    <property type="match status" value="1"/>
</dbReference>
<dbReference type="InterPro" id="IPR036250">
    <property type="entry name" value="AcylCo_DH-like_C"/>
</dbReference>
<dbReference type="Gene3D" id="1.20.140.10">
    <property type="entry name" value="Butyryl-CoA Dehydrogenase, subunit A, domain 3"/>
    <property type="match status" value="1"/>
</dbReference>
<evidence type="ECO:0000259" key="4">
    <source>
        <dbReference type="Pfam" id="PF02770"/>
    </source>
</evidence>
<dbReference type="KEGG" id="cnan:A2G96_27975"/>